<name>A0ABW2JER7_9ACTN</name>
<feature type="transmembrane region" description="Helical" evidence="1">
    <location>
        <begin position="106"/>
        <end position="126"/>
    </location>
</feature>
<reference evidence="3" key="1">
    <citation type="journal article" date="2019" name="Int. J. Syst. Evol. Microbiol.">
        <title>The Global Catalogue of Microorganisms (GCM) 10K type strain sequencing project: providing services to taxonomists for standard genome sequencing and annotation.</title>
        <authorList>
            <consortium name="The Broad Institute Genomics Platform"/>
            <consortium name="The Broad Institute Genome Sequencing Center for Infectious Disease"/>
            <person name="Wu L."/>
            <person name="Ma J."/>
        </authorList>
    </citation>
    <scope>NUCLEOTIDE SEQUENCE [LARGE SCALE GENOMIC DNA]</scope>
    <source>
        <strain evidence="3">SYNS20</strain>
    </source>
</reference>
<keyword evidence="1" id="KW-0812">Transmembrane</keyword>
<evidence type="ECO:0000256" key="1">
    <source>
        <dbReference type="SAM" id="Phobius"/>
    </source>
</evidence>
<accession>A0ABW2JER7</accession>
<keyword evidence="1" id="KW-0472">Membrane</keyword>
<dbReference type="Proteomes" id="UP001596523">
    <property type="component" value="Unassembled WGS sequence"/>
</dbReference>
<proteinExistence type="predicted"/>
<dbReference type="EMBL" id="JBHTCF010000002">
    <property type="protein sequence ID" value="MFC7304184.1"/>
    <property type="molecule type" value="Genomic_DNA"/>
</dbReference>
<protein>
    <submittedName>
        <fullName evidence="2">GerW family sporulation protein</fullName>
    </submittedName>
</protein>
<gene>
    <name evidence="2" type="ORF">ACFQVC_08170</name>
</gene>
<keyword evidence="1" id="KW-1133">Transmembrane helix</keyword>
<keyword evidence="3" id="KW-1185">Reference proteome</keyword>
<dbReference type="RefSeq" id="WP_381828126.1">
    <property type="nucleotide sequence ID" value="NZ_JBHTCF010000002.1"/>
</dbReference>
<evidence type="ECO:0000313" key="2">
    <source>
        <dbReference type="EMBL" id="MFC7304184.1"/>
    </source>
</evidence>
<evidence type="ECO:0000313" key="3">
    <source>
        <dbReference type="Proteomes" id="UP001596523"/>
    </source>
</evidence>
<organism evidence="2 3">
    <name type="scientific">Streptomyces monticola</name>
    <dbReference type="NCBI Taxonomy" id="2666263"/>
    <lineage>
        <taxon>Bacteria</taxon>
        <taxon>Bacillati</taxon>
        <taxon>Actinomycetota</taxon>
        <taxon>Actinomycetes</taxon>
        <taxon>Kitasatosporales</taxon>
        <taxon>Streptomycetaceae</taxon>
        <taxon>Streptomyces</taxon>
    </lineage>
</organism>
<sequence>MTGSHTPDRPDKAVPQADAAAALTERLAEQLGSRPSVTGVFGEPVTSGGVTVIPVAEFAFGFAGGKGPEAGAPHAGEGGGGVGARARGYIEIKDGTATYKPIRAPWANVAVPLAALLTGTVVPLLVRRLAKRRPR</sequence>
<comment type="caution">
    <text evidence="2">The sequence shown here is derived from an EMBL/GenBank/DDBJ whole genome shotgun (WGS) entry which is preliminary data.</text>
</comment>